<evidence type="ECO:0000256" key="1">
    <source>
        <dbReference type="SAM" id="Coils"/>
    </source>
</evidence>
<protein>
    <submittedName>
        <fullName evidence="2">Uncharacterized protein</fullName>
    </submittedName>
</protein>
<evidence type="ECO:0000313" key="2">
    <source>
        <dbReference type="EMBL" id="KAJ4927907.1"/>
    </source>
</evidence>
<dbReference type="EMBL" id="JAPTMU010000018">
    <property type="protein sequence ID" value="KAJ4927907.1"/>
    <property type="molecule type" value="Genomic_DNA"/>
</dbReference>
<dbReference type="AlphaFoldDB" id="A0AAD6ANK1"/>
<feature type="non-terminal residue" evidence="2">
    <location>
        <position position="1"/>
    </location>
</feature>
<comment type="caution">
    <text evidence="2">The sequence shown here is derived from an EMBL/GenBank/DDBJ whole genome shotgun (WGS) entry which is preliminary data.</text>
</comment>
<reference evidence="2" key="1">
    <citation type="submission" date="2022-11" db="EMBL/GenBank/DDBJ databases">
        <title>Chromosome-level genome of Pogonophryne albipinna.</title>
        <authorList>
            <person name="Jo E."/>
        </authorList>
    </citation>
    <scope>NUCLEOTIDE SEQUENCE</scope>
    <source>
        <strain evidence="2">SGF0006</strain>
        <tissue evidence="2">Muscle</tissue>
    </source>
</reference>
<evidence type="ECO:0000313" key="3">
    <source>
        <dbReference type="Proteomes" id="UP001219934"/>
    </source>
</evidence>
<gene>
    <name evidence="2" type="ORF">JOQ06_015708</name>
</gene>
<feature type="coiled-coil region" evidence="1">
    <location>
        <begin position="475"/>
        <end position="502"/>
    </location>
</feature>
<keyword evidence="1" id="KW-0175">Coiled coil</keyword>
<proteinExistence type="predicted"/>
<dbReference type="PANTHER" id="PTHR19446">
    <property type="entry name" value="REVERSE TRANSCRIPTASES"/>
    <property type="match status" value="1"/>
</dbReference>
<sequence>MSDFKVCTLNVMELRMWGRGLVFMREVLIYFWTGFRERKGDFNSLKQWWDYGKADIKQLCLQYTLNVSRDITKSMRDLEMEIVELQSFAESTGNPGCIEDLKSKKAILADLLGSRAQGALVRSRFQSASMMDSPTKYFFSLEKKNGQGRLIHALRSAGGQQLTGNSQIRQRAVDFYCDLFTSEYNEDDGGFNLFCRGLPTVSEETNKELDGPLTEEELCAALKSMQGGKAPGIDGLTPEFYKTFWDFLKEDLMDLFNESFNDSLLPLSCRRAVLTLLPKKGDLQEIKNWRPVSAVHRLQAAVQGPVLQAKEGDGPGGRPDPDLLCAWQESQEHDQQLRVCQQQLHTIQQQLEEAERRCEDSTRELHATKLHKKEKHSKELESLQQTRGQLLKVSSQISSTMLSSQEQLATKLQQSQNQLDQTKEELDRTRSQAGLLQTQRDQAETQLRQSGAQLEQSRVLYQQTRAQNLQLHTQLELLSTQLQHSRVQAAQLQAQLQASRRTMETSDESLLIK</sequence>
<organism evidence="2 3">
    <name type="scientific">Pogonophryne albipinna</name>
    <dbReference type="NCBI Taxonomy" id="1090488"/>
    <lineage>
        <taxon>Eukaryota</taxon>
        <taxon>Metazoa</taxon>
        <taxon>Chordata</taxon>
        <taxon>Craniata</taxon>
        <taxon>Vertebrata</taxon>
        <taxon>Euteleostomi</taxon>
        <taxon>Actinopterygii</taxon>
        <taxon>Neopterygii</taxon>
        <taxon>Teleostei</taxon>
        <taxon>Neoteleostei</taxon>
        <taxon>Acanthomorphata</taxon>
        <taxon>Eupercaria</taxon>
        <taxon>Perciformes</taxon>
        <taxon>Notothenioidei</taxon>
        <taxon>Pogonophryne</taxon>
    </lineage>
</organism>
<feature type="coiled-coil region" evidence="1">
    <location>
        <begin position="337"/>
        <end position="446"/>
    </location>
</feature>
<dbReference type="Proteomes" id="UP001219934">
    <property type="component" value="Unassembled WGS sequence"/>
</dbReference>
<keyword evidence="3" id="KW-1185">Reference proteome</keyword>
<name>A0AAD6ANK1_9TELE</name>
<accession>A0AAD6ANK1</accession>